<accession>A0A918XA36</accession>
<comment type="caution">
    <text evidence="1">The sequence shown here is derived from an EMBL/GenBank/DDBJ whole genome shotgun (WGS) entry which is preliminary data.</text>
</comment>
<dbReference type="InterPro" id="IPR019734">
    <property type="entry name" value="TPR_rpt"/>
</dbReference>
<dbReference type="InterPro" id="IPR011990">
    <property type="entry name" value="TPR-like_helical_dom_sf"/>
</dbReference>
<name>A0A918XA36_9ACTN</name>
<dbReference type="Gene3D" id="1.25.40.10">
    <property type="entry name" value="Tetratricopeptide repeat domain"/>
    <property type="match status" value="1"/>
</dbReference>
<dbReference type="RefSeq" id="WP_193517545.1">
    <property type="nucleotide sequence ID" value="NZ_BMXL01000004.1"/>
</dbReference>
<evidence type="ECO:0000313" key="1">
    <source>
        <dbReference type="EMBL" id="GHD20520.1"/>
    </source>
</evidence>
<dbReference type="Proteomes" id="UP000654947">
    <property type="component" value="Unassembled WGS sequence"/>
</dbReference>
<evidence type="ECO:0008006" key="3">
    <source>
        <dbReference type="Google" id="ProtNLM"/>
    </source>
</evidence>
<protein>
    <recommendedName>
        <fullName evidence="3">Tetratricopeptide repeat protein</fullName>
    </recommendedName>
</protein>
<dbReference type="AlphaFoldDB" id="A0A918XA36"/>
<dbReference type="SUPFAM" id="SSF48452">
    <property type="entry name" value="TPR-like"/>
    <property type="match status" value="1"/>
</dbReference>
<organism evidence="1 2">
    <name type="scientific">Nocardiopsis kunsanensis</name>
    <dbReference type="NCBI Taxonomy" id="141693"/>
    <lineage>
        <taxon>Bacteria</taxon>
        <taxon>Bacillati</taxon>
        <taxon>Actinomycetota</taxon>
        <taxon>Actinomycetes</taxon>
        <taxon>Streptosporangiales</taxon>
        <taxon>Nocardiopsidaceae</taxon>
        <taxon>Nocardiopsis</taxon>
    </lineage>
</organism>
<gene>
    <name evidence="1" type="ORF">GCM10007147_12980</name>
</gene>
<keyword evidence="2" id="KW-1185">Reference proteome</keyword>
<dbReference type="PANTHER" id="PTHR47691">
    <property type="entry name" value="REGULATOR-RELATED"/>
    <property type="match status" value="1"/>
</dbReference>
<sequence>MSDLRSVMSASYRALDGDTARFFRRLGLHPGPEFSPGAAAALTGTPLDRARKLLEQLTHSHLVERPRADRYRLHDLVRLYALERVEDEDGADRAREAVGNVARWYTHTAARAQLAEHPNFPVVPGAEPPEEPFVLTSVEEARTWFETERANLVAAAEAALEHGHHDVAWRLPATAYPLFEMHRHWHQWRDLHTLGLRAAEEAGDAFGAARNHLGMGDAQWLLGELDEASGHYRAALEANRGPGDPWVEGFALRQLGEVSWQLGEHESAHAFVERAIAVLGEAGERRGEAMGLLSLAELSADSGRWEEALDRGRAAVAAFEGIDDVWSVAWVGCTLGRTLLGSGRAVEAASQYRASIAVFEEHEDGDSRAVALLGLGEAHVGLGEAERARQVWGSALDHFTDHGDPRAEQVAERLRGLEV</sequence>
<dbReference type="PANTHER" id="PTHR47691:SF3">
    <property type="entry name" value="HTH-TYPE TRANSCRIPTIONAL REGULATOR RV0890C-RELATED"/>
    <property type="match status" value="1"/>
</dbReference>
<dbReference type="SMART" id="SM00028">
    <property type="entry name" value="TPR"/>
    <property type="match status" value="5"/>
</dbReference>
<dbReference type="EMBL" id="BMXL01000004">
    <property type="protein sequence ID" value="GHD20520.1"/>
    <property type="molecule type" value="Genomic_DNA"/>
</dbReference>
<proteinExistence type="predicted"/>
<reference evidence="1 2" key="1">
    <citation type="journal article" date="2014" name="Int. J. Syst. Evol. Microbiol.">
        <title>Complete genome sequence of Corynebacterium casei LMG S-19264T (=DSM 44701T), isolated from a smear-ripened cheese.</title>
        <authorList>
            <consortium name="US DOE Joint Genome Institute (JGI-PGF)"/>
            <person name="Walter F."/>
            <person name="Albersmeier A."/>
            <person name="Kalinowski J."/>
            <person name="Ruckert C."/>
        </authorList>
    </citation>
    <scope>NUCLEOTIDE SEQUENCE [LARGE SCALE GENOMIC DNA]</scope>
    <source>
        <strain evidence="1 2">KCTC 19473</strain>
    </source>
</reference>
<evidence type="ECO:0000313" key="2">
    <source>
        <dbReference type="Proteomes" id="UP000654947"/>
    </source>
</evidence>